<protein>
    <submittedName>
        <fullName evidence="2">Putative galactose-1-phosphate uridyltransferase</fullName>
    </submittedName>
</protein>
<dbReference type="SUPFAM" id="SSF54197">
    <property type="entry name" value="HIT-like"/>
    <property type="match status" value="2"/>
</dbReference>
<feature type="compositionally biased region" description="Basic and acidic residues" evidence="1">
    <location>
        <begin position="310"/>
        <end position="321"/>
    </location>
</feature>
<organism evidence="2 3">
    <name type="scientific">Symbiodinium microadriaticum</name>
    <name type="common">Dinoflagellate</name>
    <name type="synonym">Zooxanthella microadriatica</name>
    <dbReference type="NCBI Taxonomy" id="2951"/>
    <lineage>
        <taxon>Eukaryota</taxon>
        <taxon>Sar</taxon>
        <taxon>Alveolata</taxon>
        <taxon>Dinophyceae</taxon>
        <taxon>Suessiales</taxon>
        <taxon>Symbiodiniaceae</taxon>
        <taxon>Symbiodinium</taxon>
    </lineage>
</organism>
<feature type="compositionally biased region" description="Polar residues" evidence="1">
    <location>
        <begin position="223"/>
        <end position="238"/>
    </location>
</feature>
<name>A0A1Q9EIY9_SYMMI</name>
<dbReference type="InterPro" id="IPR053177">
    <property type="entry name" value="ADP-glucose_phosphorylase"/>
</dbReference>
<keyword evidence="2" id="KW-0808">Transferase</keyword>
<dbReference type="Gene3D" id="3.30.428.10">
    <property type="entry name" value="HIT-like"/>
    <property type="match status" value="2"/>
</dbReference>
<accession>A0A1Q9EIY9</accession>
<dbReference type="PANTHER" id="PTHR42763">
    <property type="entry name" value="ADP-GLUCOSE PHOSPHORYLASE"/>
    <property type="match status" value="1"/>
</dbReference>
<comment type="caution">
    <text evidence="2">The sequence shown here is derived from an EMBL/GenBank/DDBJ whole genome shotgun (WGS) entry which is preliminary data.</text>
</comment>
<dbReference type="AlphaFoldDB" id="A0A1Q9EIY9"/>
<dbReference type="OrthoDB" id="418412at2759"/>
<dbReference type="GO" id="GO:0016740">
    <property type="term" value="F:transferase activity"/>
    <property type="evidence" value="ECO:0007669"/>
    <property type="project" value="UniProtKB-KW"/>
</dbReference>
<sequence length="729" mass="81409">MPRWSAPRKYCVPKRQSHRGAVRCALHKRSSPGVSTSAHGGNVGDCRSWNIYELVLQGSFLAATAPEYQFFECADGNETLDARSPQGVLRNLGPVQGACYIKLLRSVPERKARLNRSISHVADPLCISADAPCSICKIQRGSAHAVTEMSETVATPLQLSGHLSQAEGLRLLGALSVFNSMATAVLQQPGPPPQGTGLLRVLRGALDRAMETPVPCSSGEGKSMSQMVPPSPTPSIARQVSIEGSPKTQERRISYEGELRFWKRLSGQGEYQEGSRLRLLRQDALTRHWTCFFVDLKAGPSKPRQYRSKGRTEPRAHEQPKYDEKCPLCLGREEKTEVLRVWPDGRLEEREGLPESEADKTKWLVRVLRNPFPYLLTPQELYQTPFPGDRSKHAACFGDHDNHAANPDADHPLYRMVDGYGASEVVVESPRHNAMIGIAEDAQVIHTLRAMAARGRSLRKCSEVVQLMYYKQYGAEASGSLIHPHMQICSLPIVSRSLERRIQDHKDFFELHGCAAVQRLYVDEVTGRTGNALAVARLVHQTAHFVASVPFAQVPRGRVVIAPRRHSARFEDCLEEELVDLGKLLRLLLASLYRFKDDPSYNLFWETAPTEHWHAFEDEVERRSVEESFCWTLHIRVPHKASGFNLASGPLEIRTALLQEVTYPIGTFGFDTEQLNLEFPNTVGPFVMVNAQMAGAFNEYFRHPQVCKPDLQRSTVPSFSASAHGTKLA</sequence>
<reference evidence="2 3" key="1">
    <citation type="submission" date="2016-02" db="EMBL/GenBank/DDBJ databases">
        <title>Genome analysis of coral dinoflagellate symbionts highlights evolutionary adaptations to a symbiotic lifestyle.</title>
        <authorList>
            <person name="Aranda M."/>
            <person name="Li Y."/>
            <person name="Liew Y.J."/>
            <person name="Baumgarten S."/>
            <person name="Simakov O."/>
            <person name="Wilson M."/>
            <person name="Piel J."/>
            <person name="Ashoor H."/>
            <person name="Bougouffa S."/>
            <person name="Bajic V.B."/>
            <person name="Ryu T."/>
            <person name="Ravasi T."/>
            <person name="Bayer T."/>
            <person name="Micklem G."/>
            <person name="Kim H."/>
            <person name="Bhak J."/>
            <person name="Lajeunesse T.C."/>
            <person name="Voolstra C.R."/>
        </authorList>
    </citation>
    <scope>NUCLEOTIDE SEQUENCE [LARGE SCALE GENOMIC DNA]</scope>
    <source>
        <strain evidence="2 3">CCMP2467</strain>
    </source>
</reference>
<dbReference type="InterPro" id="IPR036265">
    <property type="entry name" value="HIT-like_sf"/>
</dbReference>
<evidence type="ECO:0000313" key="2">
    <source>
        <dbReference type="EMBL" id="OLQ07399.1"/>
    </source>
</evidence>
<gene>
    <name evidence="2" type="ORF">AK812_SmicGene9181</name>
</gene>
<dbReference type="PANTHER" id="PTHR42763:SF2">
    <property type="entry name" value="ADP-GLUCOSE PHOSPHORYLASE"/>
    <property type="match status" value="1"/>
</dbReference>
<keyword evidence="3" id="KW-1185">Reference proteome</keyword>
<feature type="region of interest" description="Disordered" evidence="1">
    <location>
        <begin position="211"/>
        <end position="249"/>
    </location>
</feature>
<evidence type="ECO:0000256" key="1">
    <source>
        <dbReference type="SAM" id="MobiDB-lite"/>
    </source>
</evidence>
<dbReference type="Proteomes" id="UP000186817">
    <property type="component" value="Unassembled WGS sequence"/>
</dbReference>
<dbReference type="EMBL" id="LSRX01000139">
    <property type="protein sequence ID" value="OLQ07399.1"/>
    <property type="molecule type" value="Genomic_DNA"/>
</dbReference>
<proteinExistence type="predicted"/>
<feature type="region of interest" description="Disordered" evidence="1">
    <location>
        <begin position="301"/>
        <end position="321"/>
    </location>
</feature>
<evidence type="ECO:0000313" key="3">
    <source>
        <dbReference type="Proteomes" id="UP000186817"/>
    </source>
</evidence>